<feature type="non-terminal residue" evidence="2">
    <location>
        <position position="1"/>
    </location>
</feature>
<protein>
    <recommendedName>
        <fullName evidence="1">Secretion system C-terminal sorting domain-containing protein</fullName>
    </recommendedName>
</protein>
<name>A0A383DH40_9ZZZZ</name>
<reference evidence="2" key="1">
    <citation type="submission" date="2018-05" db="EMBL/GenBank/DDBJ databases">
        <authorList>
            <person name="Lanie J.A."/>
            <person name="Ng W.-L."/>
            <person name="Kazmierczak K.M."/>
            <person name="Andrzejewski T.M."/>
            <person name="Davidsen T.M."/>
            <person name="Wayne K.J."/>
            <person name="Tettelin H."/>
            <person name="Glass J.I."/>
            <person name="Rusch D."/>
            <person name="Podicherti R."/>
            <person name="Tsui H.-C.T."/>
            <person name="Winkler M.E."/>
        </authorList>
    </citation>
    <scope>NUCLEOTIDE SEQUENCE</scope>
</reference>
<dbReference type="EMBL" id="UINC01217270">
    <property type="protein sequence ID" value="SVE43797.1"/>
    <property type="molecule type" value="Genomic_DNA"/>
</dbReference>
<accession>A0A383DH40</accession>
<feature type="domain" description="Secretion system C-terminal sorting" evidence="1">
    <location>
        <begin position="75"/>
        <end position="155"/>
    </location>
</feature>
<evidence type="ECO:0000259" key="1">
    <source>
        <dbReference type="Pfam" id="PF18962"/>
    </source>
</evidence>
<dbReference type="AlphaFoldDB" id="A0A383DH40"/>
<dbReference type="NCBIfam" id="TIGR04183">
    <property type="entry name" value="Por_Secre_tail"/>
    <property type="match status" value="1"/>
</dbReference>
<dbReference type="InterPro" id="IPR026444">
    <property type="entry name" value="Secre_tail"/>
</dbReference>
<proteinExistence type="predicted"/>
<evidence type="ECO:0000313" key="2">
    <source>
        <dbReference type="EMBL" id="SVE43797.1"/>
    </source>
</evidence>
<gene>
    <name evidence="2" type="ORF">METZ01_LOCUS496651</name>
</gene>
<sequence length="158" mass="17418">SGWDNLLTSAVLQDAFGGAMINVDMLTDSSYTVDNPAFTGLKLFVTPSSVGLGNTLALEDNFYLQPETFGLDNAYPNPFNPSTEISYSVSEGGMVDLVVYDVLGRKISTLISAYHEPNRYRAVWNGTDENGFKVPAGVYFYRMSTENYSDVKKIILLK</sequence>
<dbReference type="Gene3D" id="2.60.40.4070">
    <property type="match status" value="1"/>
</dbReference>
<dbReference type="Pfam" id="PF18962">
    <property type="entry name" value="Por_Secre_tail"/>
    <property type="match status" value="1"/>
</dbReference>
<organism evidence="2">
    <name type="scientific">marine metagenome</name>
    <dbReference type="NCBI Taxonomy" id="408172"/>
    <lineage>
        <taxon>unclassified sequences</taxon>
        <taxon>metagenomes</taxon>
        <taxon>ecological metagenomes</taxon>
    </lineage>
</organism>